<sequence>MLKPGTTATYRDSYEFKSKDHIIATSEMKNEEGEWITFMTGEFKRRKSDSQ</sequence>
<dbReference type="AlphaFoldDB" id="A0A517QJU8"/>
<accession>A0A517QJU8</accession>
<name>A0A517QJU8_9PLAN</name>
<protein>
    <recommendedName>
        <fullName evidence="3">MaoC like domain protein</fullName>
    </recommendedName>
</protein>
<gene>
    <name evidence="1" type="ORF">Mal48_11540</name>
</gene>
<evidence type="ECO:0000313" key="2">
    <source>
        <dbReference type="Proteomes" id="UP000315724"/>
    </source>
</evidence>
<evidence type="ECO:0000313" key="1">
    <source>
        <dbReference type="EMBL" id="QDT31916.1"/>
    </source>
</evidence>
<reference evidence="1 2" key="1">
    <citation type="submission" date="2019-02" db="EMBL/GenBank/DDBJ databases">
        <title>Deep-cultivation of Planctomycetes and their phenomic and genomic characterization uncovers novel biology.</title>
        <authorList>
            <person name="Wiegand S."/>
            <person name="Jogler M."/>
            <person name="Boedeker C."/>
            <person name="Pinto D."/>
            <person name="Vollmers J."/>
            <person name="Rivas-Marin E."/>
            <person name="Kohn T."/>
            <person name="Peeters S.H."/>
            <person name="Heuer A."/>
            <person name="Rast P."/>
            <person name="Oberbeckmann S."/>
            <person name="Bunk B."/>
            <person name="Jeske O."/>
            <person name="Meyerdierks A."/>
            <person name="Storesund J.E."/>
            <person name="Kallscheuer N."/>
            <person name="Luecker S."/>
            <person name="Lage O.M."/>
            <person name="Pohl T."/>
            <person name="Merkel B.J."/>
            <person name="Hornburger P."/>
            <person name="Mueller R.-W."/>
            <person name="Bruemmer F."/>
            <person name="Labrenz M."/>
            <person name="Spormann A.M."/>
            <person name="Op den Camp H."/>
            <person name="Overmann J."/>
            <person name="Amann R."/>
            <person name="Jetten M.S.M."/>
            <person name="Mascher T."/>
            <person name="Medema M.H."/>
            <person name="Devos D.P."/>
            <person name="Kaster A.-K."/>
            <person name="Ovreas L."/>
            <person name="Rohde M."/>
            <person name="Galperin M.Y."/>
            <person name="Jogler C."/>
        </authorList>
    </citation>
    <scope>NUCLEOTIDE SEQUENCE [LARGE SCALE GENOMIC DNA]</scope>
    <source>
        <strain evidence="1 2">Mal48</strain>
    </source>
</reference>
<dbReference type="InterPro" id="IPR011473">
    <property type="entry name" value="DUF1579"/>
</dbReference>
<keyword evidence="2" id="KW-1185">Reference proteome</keyword>
<proteinExistence type="predicted"/>
<dbReference type="Proteomes" id="UP000315724">
    <property type="component" value="Chromosome"/>
</dbReference>
<dbReference type="Pfam" id="PF07617">
    <property type="entry name" value="DUF1579"/>
    <property type="match status" value="1"/>
</dbReference>
<dbReference type="KEGG" id="tpol:Mal48_11540"/>
<organism evidence="1 2">
    <name type="scientific">Thalassoglobus polymorphus</name>
    <dbReference type="NCBI Taxonomy" id="2527994"/>
    <lineage>
        <taxon>Bacteria</taxon>
        <taxon>Pseudomonadati</taxon>
        <taxon>Planctomycetota</taxon>
        <taxon>Planctomycetia</taxon>
        <taxon>Planctomycetales</taxon>
        <taxon>Planctomycetaceae</taxon>
        <taxon>Thalassoglobus</taxon>
    </lineage>
</organism>
<dbReference type="EMBL" id="CP036267">
    <property type="protein sequence ID" value="QDT31916.1"/>
    <property type="molecule type" value="Genomic_DNA"/>
</dbReference>
<evidence type="ECO:0008006" key="3">
    <source>
        <dbReference type="Google" id="ProtNLM"/>
    </source>
</evidence>